<dbReference type="InterPro" id="IPR018052">
    <property type="entry name" value="Ald1_epimerase_CS"/>
</dbReference>
<dbReference type="CDD" id="cd09019">
    <property type="entry name" value="galactose_mutarotase_like"/>
    <property type="match status" value="1"/>
</dbReference>
<dbReference type="OrthoDB" id="274691at2759"/>
<dbReference type="PANTHER" id="PTHR10091">
    <property type="entry name" value="ALDOSE-1-EPIMERASE"/>
    <property type="match status" value="1"/>
</dbReference>
<gene>
    <name evidence="4" type="ORF">LPMP_230470</name>
</gene>
<comment type="similarity">
    <text evidence="1">Belongs to the aldose epimerase family.</text>
</comment>
<dbReference type="EC" id="5.1.3.3" evidence="4"/>
<dbReference type="Gene3D" id="2.70.98.10">
    <property type="match status" value="1"/>
</dbReference>
<dbReference type="VEuPathDB" id="TriTrypDB:LPMP_230470"/>
<dbReference type="GO" id="GO:0006006">
    <property type="term" value="P:glucose metabolic process"/>
    <property type="evidence" value="ECO:0007669"/>
    <property type="project" value="TreeGrafter"/>
</dbReference>
<dbReference type="Pfam" id="PF01263">
    <property type="entry name" value="Aldose_epim"/>
    <property type="match status" value="1"/>
</dbReference>
<name>A0A088RR95_LEIPA</name>
<organism evidence="4 5">
    <name type="scientific">Leishmania panamensis</name>
    <dbReference type="NCBI Taxonomy" id="5679"/>
    <lineage>
        <taxon>Eukaryota</taxon>
        <taxon>Discoba</taxon>
        <taxon>Euglenozoa</taxon>
        <taxon>Kinetoplastea</taxon>
        <taxon>Metakinetoplastina</taxon>
        <taxon>Trypanosomatida</taxon>
        <taxon>Trypanosomatidae</taxon>
        <taxon>Leishmaniinae</taxon>
        <taxon>Leishmania</taxon>
        <taxon>Leishmania guyanensis species complex</taxon>
    </lineage>
</organism>
<sequence length="408" mass="44444">MFGSQPVPATATPAHGPQVDPFGESFAITLSSEHLRVQLLSHGAALNSVKVRKPHAAASGSAAAEQDGEWMDVCLGYTNPEEAFSTDAVIGHTIGRYAGRIANGELEVKNVPYTLAKNCGPHNLHGGPVGFQNKEWKYLLSDGKDETSVAFHLVSPHMDQGFPGELFVTATYSIIKSAPAPTLKYVLQASLSDNTSVDMTVINLTNHAYWNLNGVPRPAEADAVAPLPRSITNHYLQLQSRYFAVTDESSIPNGDMRPVEGTLHDYSELRCIAEGMEATKEEGRDGGGYDDPVALETWDSTLREAALLYSPATKLRMRVCTTNPVIVVYTANALPADASGAKGQRFQRHSAICLECQYFPNSPNVPAFPSTALKKGEAYKETTTHEFQFMNADITPEERQQRHHYPPS</sequence>
<dbReference type="SUPFAM" id="SSF74650">
    <property type="entry name" value="Galactose mutarotase-like"/>
    <property type="match status" value="1"/>
</dbReference>
<evidence type="ECO:0000313" key="5">
    <source>
        <dbReference type="Proteomes" id="UP000063063"/>
    </source>
</evidence>
<evidence type="ECO:0000256" key="1">
    <source>
        <dbReference type="ARBA" id="ARBA00006206"/>
    </source>
</evidence>
<keyword evidence="2 4" id="KW-0413">Isomerase</keyword>
<dbReference type="InterPro" id="IPR011013">
    <property type="entry name" value="Gal_mutarotase_sf_dom"/>
</dbReference>
<accession>A0A088RR95</accession>
<dbReference type="VEuPathDB" id="TriTrypDB:LPAL13_230010100"/>
<dbReference type="InterPro" id="IPR014718">
    <property type="entry name" value="GH-type_carb-bd"/>
</dbReference>
<dbReference type="PROSITE" id="PS00545">
    <property type="entry name" value="ALDOSE_1_EPIMERASE"/>
    <property type="match status" value="1"/>
</dbReference>
<dbReference type="GO" id="GO:0033499">
    <property type="term" value="P:galactose catabolic process via UDP-galactose, Leloir pathway"/>
    <property type="evidence" value="ECO:0007669"/>
    <property type="project" value="TreeGrafter"/>
</dbReference>
<dbReference type="Proteomes" id="UP000063063">
    <property type="component" value="Chromosome 23"/>
</dbReference>
<evidence type="ECO:0000256" key="3">
    <source>
        <dbReference type="ARBA" id="ARBA00023277"/>
    </source>
</evidence>
<proteinExistence type="inferred from homology"/>
<evidence type="ECO:0000313" key="4">
    <source>
        <dbReference type="EMBL" id="AIN98498.1"/>
    </source>
</evidence>
<dbReference type="GO" id="GO:0004034">
    <property type="term" value="F:aldose 1-epimerase activity"/>
    <property type="evidence" value="ECO:0007669"/>
    <property type="project" value="UniProtKB-EC"/>
</dbReference>
<evidence type="ECO:0000256" key="2">
    <source>
        <dbReference type="ARBA" id="ARBA00023235"/>
    </source>
</evidence>
<dbReference type="AlphaFoldDB" id="A0A088RR95"/>
<dbReference type="InterPro" id="IPR047215">
    <property type="entry name" value="Galactose_mutarotase-like"/>
</dbReference>
<dbReference type="EMBL" id="CP009392">
    <property type="protein sequence ID" value="AIN98498.1"/>
    <property type="molecule type" value="Genomic_DNA"/>
</dbReference>
<dbReference type="GO" id="GO:0030246">
    <property type="term" value="F:carbohydrate binding"/>
    <property type="evidence" value="ECO:0007669"/>
    <property type="project" value="InterPro"/>
</dbReference>
<dbReference type="KEGG" id="lpan:LPMP_230470"/>
<dbReference type="RefSeq" id="XP_010699205.1">
    <property type="nucleotide sequence ID" value="XM_010700903.1"/>
</dbReference>
<protein>
    <submittedName>
        <fullName evidence="4">Aldose 1-epimerase-like protein, putative</fullName>
        <ecNumber evidence="4">5.1.3.3</ecNumber>
    </submittedName>
</protein>
<dbReference type="GeneID" id="22575251"/>
<reference evidence="4 5" key="1">
    <citation type="journal article" date="2015" name="Sci. Rep.">
        <title>The genome of Leishmania panamensis: insights into genomics of the L. (Viannia) subgenus.</title>
        <authorList>
            <person name="Llanes A."/>
            <person name="Restrepo C.M."/>
            <person name="Vecchio G.D."/>
            <person name="Anguizola F.J."/>
            <person name="Lleonart R."/>
        </authorList>
    </citation>
    <scope>NUCLEOTIDE SEQUENCE [LARGE SCALE GENOMIC DNA]</scope>
    <source>
        <strain evidence="4 5">MHOM/PA/94/PSC-1</strain>
    </source>
</reference>
<dbReference type="eggNOG" id="KOG1604">
    <property type="taxonomic scope" value="Eukaryota"/>
</dbReference>
<keyword evidence="3" id="KW-0119">Carbohydrate metabolism</keyword>
<keyword evidence="5" id="KW-1185">Reference proteome</keyword>
<dbReference type="PANTHER" id="PTHR10091:SF0">
    <property type="entry name" value="GALACTOSE MUTAROTASE"/>
    <property type="match status" value="1"/>
</dbReference>
<dbReference type="InterPro" id="IPR008183">
    <property type="entry name" value="Aldose_1/G6P_1-epimerase"/>
</dbReference>